<feature type="transmembrane region" description="Helical" evidence="1">
    <location>
        <begin position="308"/>
        <end position="332"/>
    </location>
</feature>
<gene>
    <name evidence="2" type="ORF">J8273_2278</name>
</gene>
<feature type="transmembrane region" description="Helical" evidence="1">
    <location>
        <begin position="1276"/>
        <end position="1299"/>
    </location>
</feature>
<keyword evidence="1" id="KW-0812">Transmembrane</keyword>
<feature type="transmembrane region" description="Helical" evidence="1">
    <location>
        <begin position="1704"/>
        <end position="1726"/>
    </location>
</feature>
<keyword evidence="1" id="KW-0472">Membrane</keyword>
<feature type="transmembrane region" description="Helical" evidence="1">
    <location>
        <begin position="753"/>
        <end position="775"/>
    </location>
</feature>
<comment type="caution">
    <text evidence="2">The sequence shown here is derived from an EMBL/GenBank/DDBJ whole genome shotgun (WGS) entry which is preliminary data.</text>
</comment>
<feature type="transmembrane region" description="Helical" evidence="1">
    <location>
        <begin position="103"/>
        <end position="129"/>
    </location>
</feature>
<keyword evidence="1" id="KW-1133">Transmembrane helix</keyword>
<evidence type="ECO:0000256" key="1">
    <source>
        <dbReference type="SAM" id="Phobius"/>
    </source>
</evidence>
<accession>A0A8J6B7L3</accession>
<feature type="transmembrane region" description="Helical" evidence="1">
    <location>
        <begin position="888"/>
        <end position="912"/>
    </location>
</feature>
<feature type="transmembrane region" description="Helical" evidence="1">
    <location>
        <begin position="1030"/>
        <end position="1051"/>
    </location>
</feature>
<keyword evidence="3" id="KW-1185">Reference proteome</keyword>
<feature type="transmembrane region" description="Helical" evidence="1">
    <location>
        <begin position="51"/>
        <end position="69"/>
    </location>
</feature>
<dbReference type="EMBL" id="JAHDYR010000007">
    <property type="protein sequence ID" value="KAG9395929.1"/>
    <property type="molecule type" value="Genomic_DNA"/>
</dbReference>
<feature type="transmembrane region" description="Helical" evidence="1">
    <location>
        <begin position="1306"/>
        <end position="1327"/>
    </location>
</feature>
<organism evidence="2 3">
    <name type="scientific">Carpediemonas membranifera</name>
    <dbReference type="NCBI Taxonomy" id="201153"/>
    <lineage>
        <taxon>Eukaryota</taxon>
        <taxon>Metamonada</taxon>
        <taxon>Carpediemonas-like organisms</taxon>
        <taxon>Carpediemonas</taxon>
    </lineage>
</organism>
<evidence type="ECO:0000313" key="3">
    <source>
        <dbReference type="Proteomes" id="UP000717585"/>
    </source>
</evidence>
<name>A0A8J6B7L3_9EUKA</name>
<evidence type="ECO:0000313" key="2">
    <source>
        <dbReference type="EMBL" id="KAG9395929.1"/>
    </source>
</evidence>
<feature type="transmembrane region" description="Helical" evidence="1">
    <location>
        <begin position="1564"/>
        <end position="1587"/>
    </location>
</feature>
<feature type="transmembrane region" description="Helical" evidence="1">
    <location>
        <begin position="254"/>
        <end position="275"/>
    </location>
</feature>
<feature type="transmembrane region" description="Helical" evidence="1">
    <location>
        <begin position="141"/>
        <end position="167"/>
    </location>
</feature>
<feature type="transmembrane region" description="Helical" evidence="1">
    <location>
        <begin position="282"/>
        <end position="302"/>
    </location>
</feature>
<proteinExistence type="predicted"/>
<feature type="transmembrane region" description="Helical" evidence="1">
    <location>
        <begin position="230"/>
        <end position="248"/>
    </location>
</feature>
<feature type="transmembrane region" description="Helical" evidence="1">
    <location>
        <begin position="187"/>
        <end position="209"/>
    </location>
</feature>
<sequence>MDGGRALDGDVLTRYEPGIAIIRESIFFKTLSQALPRLFISLLRQEPVNNVLYSIISIIYYLETLSLVLTPNLDSFSTPTKLVLQLLYYLRIPVDDYKLLDTVGVLIAFVVTLLYVNLVTITTFLIIFTRLAAVRPAAIRLYKLLFILEITVFSLPMSRVLLIFTRIETVNGVCTFAMLPGLTCSWWTTPLNVLGIVAFVQLFISVFAINCCFSDTNIVSGRLTASHCNGLFGASAAATVSISAIKIVGFDFPVLTSALSGAILLLLSGAVFILVPAIIPEVNIFVFGMTTMLLFAIPYSLAYSVFELPVLVLELLFIVVLPLTGLIAGALAMHARIYAIFSLLMPVMAVAEHEVEHAATTVTFPHTTISPTGVRYVFENQHQLPFEYYYKRISRLNPGNAGFKVPRANTVVALALWPMVHTLSFRKDLEYVLLRHGNVTTNDPVMESVTSFNRPGRYSVFFHNSGNRSLVSTLAAPFAFIVAPFLLSNHPVVKSCMGLPNGALLSIVHWTVMTARAQNPSSLFLTLYLAQYVRLFVPLDMEKAAAPLELLNEARGGDSEARPRLMAQSRVPIVVRPVIAFFEHCMVTRENMEAAIFLGGDFYSPNVSAFYLSDAVISDIFDRACAEHAKTLSDIDHVRDLIHNRPESASRDVELFRRIAAMSRHHRTAEERYLQAVRVIGHSSDVIGTYAYFMETLTRAEPKACYEFIASRLDGKCTEDISPLETRTELMRVAMMQAGQFVPTFIRRVRGMAVIGLVLLAALAIGTALLTAASVEHTDDADVVLWAADLVFDRILEQWYDGDSPGRVNRYPEVFDRLSRMSVMQVGPPLTVLGQPPVHTISPSSLVQSCISGPLADRQAMLACFDTLSGMEATAVIFHHTLITCGSAVVLTCAVCIVVAILRALLSAYYCLIAERRVIVQMAPWWNKHGGSAPPPPRTGLDVLLDGRRLVVALGEWLQDNAEPPTARLDDVVGGIAAETSDVTDDFIDSATAWHVQHAGLSLAAPMSCPVPSKDVLVAPLEVKRKKVGVLRIVTLSGLLLVMCVFMTILFGRYHLFTSSIDSRLVSFDKSLDVFHTSADSMHESAVIIATTVRKATGLIAAVDAHMAGDTPCISISDSTWVGPQSVFSTSIEAISAPSRPDLAATATGGALSIWAFAVDLNSMLQAMVSSALPMLCEESHIEAYPAPRFDKRPMAFSAAHEDCVASATDAYSSYAALSTDLATHSGRIAGTIDFMSTREGRSLFAAHTGAIANSADELVDMADEITALAADQVHILPWLISTAAALLVYQGLCFVWSCTMLEHTAMWTVTTVVLLAVAWLAAGQLVDTELHIDDMLSGIDAVVSPLAGVSKELRLSFYGILAELTQTAVYNNTHLDLALKQFGTQTDIGIHELDVALGGYVSRDISGMNITVPATKRDAIIAQIDAYTPSATTTEILARACPEAVVGPVQPCVFRNSTDAVQYGLSSTLYSRLVHSIGLDDAFVSPSTALVSHGMRFMAVSATLWCVANTLILVSVCYPVAFDVGLPLPRRDTIFATCRSMLPRFKSRRQTASYLSVAPWGPLLRLVGVSLLFILLCMITLASAVLRWQYLTAAAQDANWNVAGRVSGYKIAALLTLSDTMIDFPSEILVHIENVTRHTTKSNCILVHQLDTSMRLLLERTFTPDSPNVAALVDKLLGMLDAAREECDPRGMTLDEILPFPGWAHHVVGAVALLAPLLFLAVVALEVKKDLHLIAHGHSVSSLIIGH</sequence>
<dbReference type="Proteomes" id="UP000717585">
    <property type="component" value="Unassembled WGS sequence"/>
</dbReference>
<protein>
    <submittedName>
        <fullName evidence="2">Uncharacterized protein</fullName>
    </submittedName>
</protein>
<feature type="transmembrane region" description="Helical" evidence="1">
    <location>
        <begin position="1498"/>
        <end position="1522"/>
    </location>
</feature>
<reference evidence="2" key="1">
    <citation type="submission" date="2021-05" db="EMBL/GenBank/DDBJ databases">
        <title>A free-living protist that lacks canonical eukaryotic 1 DNA replication and segregation systems.</title>
        <authorList>
            <person name="Salas-Leiva D.E."/>
            <person name="Tromer E.C."/>
            <person name="Curtis B.A."/>
            <person name="Jerlstrom-Hultqvist J."/>
            <person name="Kolisko M."/>
            <person name="Yi Z."/>
            <person name="Salas-Leiva J.S."/>
            <person name="Gallot-Lavallee L."/>
            <person name="Kops G.J.P.L."/>
            <person name="Archibald J.M."/>
            <person name="Simpson A.G.B."/>
            <person name="Roger A.J."/>
        </authorList>
    </citation>
    <scope>NUCLEOTIDE SEQUENCE</scope>
    <source>
        <strain evidence="2">BICM</strain>
    </source>
</reference>